<feature type="domain" description="Integrase catalytic" evidence="2">
    <location>
        <begin position="88"/>
        <end position="251"/>
    </location>
</feature>
<name>A0A0U3GPV2_9GAMM</name>
<dbReference type="Proteomes" id="UP000069015">
    <property type="component" value="Chromosome 1"/>
</dbReference>
<dbReference type="InterPro" id="IPR036397">
    <property type="entry name" value="RNaseH_sf"/>
</dbReference>
<dbReference type="PANTHER" id="PTHR47515:SF2">
    <property type="entry name" value="INTEGRASE CORE DOMAIN PROTEIN"/>
    <property type="match status" value="1"/>
</dbReference>
<evidence type="ECO:0000259" key="2">
    <source>
        <dbReference type="PROSITE" id="PS50994"/>
    </source>
</evidence>
<dbReference type="SUPFAM" id="SSF53098">
    <property type="entry name" value="Ribonuclease H-like"/>
    <property type="match status" value="1"/>
</dbReference>
<dbReference type="InterPro" id="IPR048020">
    <property type="entry name" value="Transpos_IS3"/>
</dbReference>
<proteinExistence type="predicted"/>
<dbReference type="InterPro" id="IPR012337">
    <property type="entry name" value="RNaseH-like_sf"/>
</dbReference>
<evidence type="ECO:0000256" key="1">
    <source>
        <dbReference type="SAM" id="MobiDB-lite"/>
    </source>
</evidence>
<dbReference type="EMBL" id="CP013611">
    <property type="protein sequence ID" value="ALU45051.1"/>
    <property type="molecule type" value="Genomic_DNA"/>
</dbReference>
<dbReference type="Gene3D" id="3.30.420.10">
    <property type="entry name" value="Ribonuclease H-like superfamily/Ribonuclease H"/>
    <property type="match status" value="1"/>
</dbReference>
<dbReference type="KEGG" id="prr:AT705_09800"/>
<feature type="region of interest" description="Disordered" evidence="1">
    <location>
        <begin position="75"/>
        <end position="95"/>
    </location>
</feature>
<evidence type="ECO:0000313" key="3">
    <source>
        <dbReference type="EMBL" id="ALU45051.1"/>
    </source>
</evidence>
<dbReference type="GO" id="GO:0015074">
    <property type="term" value="P:DNA integration"/>
    <property type="evidence" value="ECO:0007669"/>
    <property type="project" value="InterPro"/>
</dbReference>
<sequence length="251" mass="29714">MALACEVAGLNRSVYYYTHKRPPDDEVIDALLLLVERHPRWGLPKLFKRLRHQGKTWNKKRVERVYNMLKLNLRRKGKRRVPTRSPEPLSTPEKHNDSWSMDFMSDALSFGHRFRTLNIIDDYNRQALAIEVDTSLTTERVIRTLERVIAWRGKPSQIRVDNGPEFTSSLLESWAQNKNIKLEFNQPGSPYQNGFVERFNRSYREEVLDLYLFDSLQQVREITDEWLEIYNYERPHDALEDMTPVGYLEAA</sequence>
<dbReference type="InterPro" id="IPR025948">
    <property type="entry name" value="HTH-like_dom"/>
</dbReference>
<dbReference type="NCBIfam" id="NF033516">
    <property type="entry name" value="transpos_IS3"/>
    <property type="match status" value="1"/>
</dbReference>
<organism evidence="3 4">
    <name type="scientific">Pseudoalteromonas rubra</name>
    <dbReference type="NCBI Taxonomy" id="43658"/>
    <lineage>
        <taxon>Bacteria</taxon>
        <taxon>Pseudomonadati</taxon>
        <taxon>Pseudomonadota</taxon>
        <taxon>Gammaproteobacteria</taxon>
        <taxon>Alteromonadales</taxon>
        <taxon>Pseudoalteromonadaceae</taxon>
        <taxon>Pseudoalteromonas</taxon>
    </lineage>
</organism>
<protein>
    <submittedName>
        <fullName evidence="3">Transposase</fullName>
    </submittedName>
</protein>
<dbReference type="AlphaFoldDB" id="A0A0U3GPV2"/>
<dbReference type="InterPro" id="IPR001584">
    <property type="entry name" value="Integrase_cat-core"/>
</dbReference>
<dbReference type="GO" id="GO:0003676">
    <property type="term" value="F:nucleic acid binding"/>
    <property type="evidence" value="ECO:0007669"/>
    <property type="project" value="InterPro"/>
</dbReference>
<gene>
    <name evidence="3" type="ORF">AT705_09800</name>
</gene>
<dbReference type="Pfam" id="PF13683">
    <property type="entry name" value="rve_3"/>
    <property type="match status" value="1"/>
</dbReference>
<accession>A0A0U3GPV2</accession>
<dbReference type="Pfam" id="PF13276">
    <property type="entry name" value="HTH_21"/>
    <property type="match status" value="1"/>
</dbReference>
<evidence type="ECO:0000313" key="4">
    <source>
        <dbReference type="Proteomes" id="UP000069015"/>
    </source>
</evidence>
<dbReference type="PANTHER" id="PTHR47515">
    <property type="entry name" value="LOW CALCIUM RESPONSE LOCUS PROTEIN T"/>
    <property type="match status" value="1"/>
</dbReference>
<dbReference type="PROSITE" id="PS50994">
    <property type="entry name" value="INTEGRASE"/>
    <property type="match status" value="1"/>
</dbReference>
<reference evidence="3 4" key="1">
    <citation type="submission" date="2015-12" db="EMBL/GenBank/DDBJ databases">
        <title>Complete genome sequence of Pseudoalteromonas rubra SCSIO 6842, harboring a conjugative plasmid.</title>
        <authorList>
            <person name="Li B."/>
            <person name="Wang X."/>
        </authorList>
    </citation>
    <scope>NUCLEOTIDE SEQUENCE [LARGE SCALE GENOMIC DNA]</scope>
    <source>
        <strain evidence="3 4">SCSIO 6842</strain>
    </source>
</reference>